<feature type="compositionally biased region" description="Basic and acidic residues" evidence="2">
    <location>
        <begin position="100"/>
        <end position="111"/>
    </location>
</feature>
<evidence type="ECO:0000256" key="1">
    <source>
        <dbReference type="PROSITE-ProRule" id="PRU00510"/>
    </source>
</evidence>
<dbReference type="Gene3D" id="1.20.120.910">
    <property type="entry name" value="DksA, coiled-coil domain"/>
    <property type="match status" value="1"/>
</dbReference>
<sequence>MELERAQDLINAKRHRVETLLASAAVARTEDNAAERDAGNGDADGAQPLEHESVDLAIERSLREQLAALERAQDRITNGSYGFSLDSGEPIPDARLEVDPAAEHTVDEAARRPHHLHGRGQGEPAL</sequence>
<dbReference type="PROSITE" id="PS51128">
    <property type="entry name" value="ZF_DKSA_2"/>
    <property type="match status" value="1"/>
</dbReference>
<reference evidence="3 4" key="1">
    <citation type="submission" date="2016-10" db="EMBL/GenBank/DDBJ databases">
        <authorList>
            <person name="de Groot N.N."/>
        </authorList>
    </citation>
    <scope>NUCLEOTIDE SEQUENCE [LARGE SCALE GENOMIC DNA]</scope>
    <source>
        <strain evidence="3 4">CGMCC 1.7056</strain>
    </source>
</reference>
<dbReference type="STRING" id="574651.SAMN04487968_12018"/>
<dbReference type="OrthoDB" id="1121111at2"/>
<organism evidence="3 4">
    <name type="scientific">Nocardioides terrae</name>
    <dbReference type="NCBI Taxonomy" id="574651"/>
    <lineage>
        <taxon>Bacteria</taxon>
        <taxon>Bacillati</taxon>
        <taxon>Actinomycetota</taxon>
        <taxon>Actinomycetes</taxon>
        <taxon>Propionibacteriales</taxon>
        <taxon>Nocardioidaceae</taxon>
        <taxon>Nocardioides</taxon>
    </lineage>
</organism>
<evidence type="ECO:0000256" key="2">
    <source>
        <dbReference type="SAM" id="MobiDB-lite"/>
    </source>
</evidence>
<protein>
    <submittedName>
        <fullName evidence="3">Transcriptional regulator, TraR/DksA family</fullName>
    </submittedName>
</protein>
<evidence type="ECO:0000313" key="3">
    <source>
        <dbReference type="EMBL" id="SFD00642.1"/>
    </source>
</evidence>
<dbReference type="AlphaFoldDB" id="A0A1I1NTK4"/>
<gene>
    <name evidence="3" type="ORF">SAMN04487968_12018</name>
</gene>
<feature type="region of interest" description="Disordered" evidence="2">
    <location>
        <begin position="100"/>
        <end position="126"/>
    </location>
</feature>
<keyword evidence="4" id="KW-1185">Reference proteome</keyword>
<feature type="region of interest" description="Disordered" evidence="2">
    <location>
        <begin position="27"/>
        <end position="51"/>
    </location>
</feature>
<feature type="zinc finger region" description="dksA C4-type" evidence="1">
    <location>
        <begin position="84"/>
        <end position="108"/>
    </location>
</feature>
<dbReference type="EMBL" id="FOLB01000020">
    <property type="protein sequence ID" value="SFD00642.1"/>
    <property type="molecule type" value="Genomic_DNA"/>
</dbReference>
<dbReference type="Proteomes" id="UP000198832">
    <property type="component" value="Unassembled WGS sequence"/>
</dbReference>
<dbReference type="RefSeq" id="WP_091126549.1">
    <property type="nucleotide sequence ID" value="NZ_FOLB01000020.1"/>
</dbReference>
<name>A0A1I1NTK4_9ACTN</name>
<accession>A0A1I1NTK4</accession>
<dbReference type="PANTHER" id="PTHR33823:SF4">
    <property type="entry name" value="GENERAL STRESS PROTEIN 16O"/>
    <property type="match status" value="1"/>
</dbReference>
<dbReference type="PANTHER" id="PTHR33823">
    <property type="entry name" value="RNA POLYMERASE-BINDING TRANSCRIPTION FACTOR DKSA-RELATED"/>
    <property type="match status" value="1"/>
</dbReference>
<proteinExistence type="predicted"/>
<feature type="compositionally biased region" description="Basic and acidic residues" evidence="2">
    <location>
        <begin position="28"/>
        <end position="39"/>
    </location>
</feature>
<evidence type="ECO:0000313" key="4">
    <source>
        <dbReference type="Proteomes" id="UP000198832"/>
    </source>
</evidence>